<comment type="caution">
    <text evidence="9">The sequence shown here is derived from an EMBL/GenBank/DDBJ whole genome shotgun (WGS) entry which is preliminary data.</text>
</comment>
<evidence type="ECO:0000256" key="6">
    <source>
        <dbReference type="SAM" id="MobiDB-lite"/>
    </source>
</evidence>
<reference evidence="9" key="1">
    <citation type="submission" date="2022-12" db="EMBL/GenBank/DDBJ databases">
        <title>Draft genome assemblies for two species of Escallonia (Escalloniales).</title>
        <authorList>
            <person name="Chanderbali A."/>
            <person name="Dervinis C."/>
            <person name="Anghel I."/>
            <person name="Soltis D."/>
            <person name="Soltis P."/>
            <person name="Zapata F."/>
        </authorList>
    </citation>
    <scope>NUCLEOTIDE SEQUENCE</scope>
    <source>
        <strain evidence="9">UCBG92.1500</strain>
        <tissue evidence="9">Leaf</tissue>
    </source>
</reference>
<feature type="coiled-coil region" evidence="5">
    <location>
        <begin position="141"/>
        <end position="168"/>
    </location>
</feature>
<dbReference type="Pfam" id="PF07540">
    <property type="entry name" value="NOC3p"/>
    <property type="match status" value="1"/>
</dbReference>
<dbReference type="GO" id="GO:0005730">
    <property type="term" value="C:nucleolus"/>
    <property type="evidence" value="ECO:0007669"/>
    <property type="project" value="UniProtKB-SubCell"/>
</dbReference>
<evidence type="ECO:0000256" key="3">
    <source>
        <dbReference type="ARBA" id="ARBA00023054"/>
    </source>
</evidence>
<feature type="compositionally biased region" description="Basic and acidic residues" evidence="6">
    <location>
        <begin position="415"/>
        <end position="433"/>
    </location>
</feature>
<feature type="domain" description="CCAAT-binding factor" evidence="7">
    <location>
        <begin position="586"/>
        <end position="771"/>
    </location>
</feature>
<evidence type="ECO:0000313" key="9">
    <source>
        <dbReference type="EMBL" id="KAK2972020.1"/>
    </source>
</evidence>
<dbReference type="InterPro" id="IPR011501">
    <property type="entry name" value="Noc3_N"/>
</dbReference>
<dbReference type="SUPFAM" id="SSF48371">
    <property type="entry name" value="ARM repeat"/>
    <property type="match status" value="1"/>
</dbReference>
<evidence type="ECO:0000259" key="8">
    <source>
        <dbReference type="Pfam" id="PF07540"/>
    </source>
</evidence>
<feature type="region of interest" description="Disordered" evidence="6">
    <location>
        <begin position="117"/>
        <end position="137"/>
    </location>
</feature>
<dbReference type="EMBL" id="JAVXUO010002540">
    <property type="protein sequence ID" value="KAK2972020.1"/>
    <property type="molecule type" value="Genomic_DNA"/>
</dbReference>
<evidence type="ECO:0000256" key="4">
    <source>
        <dbReference type="ARBA" id="ARBA00023242"/>
    </source>
</evidence>
<proteinExistence type="inferred from homology"/>
<keyword evidence="4" id="KW-0539">Nucleus</keyword>
<feature type="region of interest" description="Disordered" evidence="6">
    <location>
        <begin position="806"/>
        <end position="843"/>
    </location>
</feature>
<accession>A0AA88QYV9</accession>
<evidence type="ECO:0008006" key="11">
    <source>
        <dbReference type="Google" id="ProtNLM"/>
    </source>
</evidence>
<keyword evidence="10" id="KW-1185">Reference proteome</keyword>
<evidence type="ECO:0000256" key="1">
    <source>
        <dbReference type="ARBA" id="ARBA00004604"/>
    </source>
</evidence>
<organism evidence="9 10">
    <name type="scientific">Escallonia rubra</name>
    <dbReference type="NCBI Taxonomy" id="112253"/>
    <lineage>
        <taxon>Eukaryota</taxon>
        <taxon>Viridiplantae</taxon>
        <taxon>Streptophyta</taxon>
        <taxon>Embryophyta</taxon>
        <taxon>Tracheophyta</taxon>
        <taxon>Spermatophyta</taxon>
        <taxon>Magnoliopsida</taxon>
        <taxon>eudicotyledons</taxon>
        <taxon>Gunneridae</taxon>
        <taxon>Pentapetalae</taxon>
        <taxon>asterids</taxon>
        <taxon>campanulids</taxon>
        <taxon>Escalloniales</taxon>
        <taxon>Escalloniaceae</taxon>
        <taxon>Escallonia</taxon>
    </lineage>
</organism>
<comment type="subcellular location">
    <subcellularLocation>
        <location evidence="1">Nucleus</location>
        <location evidence="1">Nucleolus</location>
    </subcellularLocation>
</comment>
<dbReference type="PANTHER" id="PTHR14428:SF5">
    <property type="entry name" value="NUCLEOLAR COMPLEX PROTEIN 3 HOMOLOG"/>
    <property type="match status" value="1"/>
</dbReference>
<dbReference type="InterPro" id="IPR016903">
    <property type="entry name" value="Nucleolar_cplx-assoc_3"/>
</dbReference>
<feature type="compositionally biased region" description="Acidic residues" evidence="6">
    <location>
        <begin position="120"/>
        <end position="131"/>
    </location>
</feature>
<sequence length="893" mass="100543">MGKKKQKVSLPPELPPEVPDEEIEVSDEDLQFVNENRDYAGFVSTLDTNSITRHVTRVADVKEDALESLYEKRFRKKSLDKEKEENGLEVDPVDALPVKTLDGKLYYRTVPKELKKSANEDEVTGDSEDDGADKSMVKLTKAEKRAKLKKLRKDAKKQAKEVPEVEEVQQTSQVDVLAEVKRDLTAEEANESKKYRLAELGTALLMDPESNIKSLKEMLQISKDGDRSIVILGLKSLLAVFKDIIPGYRIRLPTEKEQEMIISKTVKKMRFYESTLLSVYKAYLQKLIALEQQAVFQHVSFRCICTLLEAVPHFNFRESLLAAVIKNISSPDDVIRKLCCASIKSLFANEGKHGGEATVEAVKLIADLVKAHDCQLHPDSVEVLMSLSFDEDLGRPERSNADNKAKHKKFKKRKNVDEPSKLPDNAKKKNRKDLMSKTREEVLLLHENHLILKCAYSPLIFVDADFKAAYFAQVDADFKAASFTQDVMERRGMQSETLSAVFQTYFRILKHALQPRLEASSRELAGASGGPPLLAPCLNGIAKFSHLIDLDFMADLMSYLRRLAGGGSYADGSENCSKRLTVSERLRCCIVAFKVMRNNLDALNVDLRDFFVQLYNLILEYKPGRDQGEVLAEALKIMLCDDRQHDMQRAAAFIKRLATFALCFGSAESMAGMLYFFRDSMKKVFVPVLCNNNMRFSGTFVALVTLKHLLQKNVKCRNLLENDAGGGSLSGPIAKYQPYATDPNLSGALASVLWELNLLSKHYHPAVSTIASSISTISTVQNQVFHSIVSPQQAFTELSLEQESFNSNSDISKSKNKRKRGSGLTISASVGPDLDMTSQTDENEVRKKLSEHFLILRDITDNERLRGELDRTSLSLKLYEQYKKQKKKSTRTQ</sequence>
<evidence type="ECO:0000259" key="7">
    <source>
        <dbReference type="Pfam" id="PF03914"/>
    </source>
</evidence>
<evidence type="ECO:0000256" key="2">
    <source>
        <dbReference type="ARBA" id="ARBA00007797"/>
    </source>
</evidence>
<dbReference type="GO" id="GO:0006270">
    <property type="term" value="P:DNA replication initiation"/>
    <property type="evidence" value="ECO:0007669"/>
    <property type="project" value="TreeGrafter"/>
</dbReference>
<dbReference type="GO" id="GO:0003682">
    <property type="term" value="F:chromatin binding"/>
    <property type="evidence" value="ECO:0007669"/>
    <property type="project" value="TreeGrafter"/>
</dbReference>
<dbReference type="PANTHER" id="PTHR14428">
    <property type="entry name" value="NUCLEOLAR COMPLEX PROTEIN 3"/>
    <property type="match status" value="1"/>
</dbReference>
<dbReference type="Proteomes" id="UP001187471">
    <property type="component" value="Unassembled WGS sequence"/>
</dbReference>
<protein>
    <recommendedName>
        <fullName evidence="11">Nucleolar complex protein 3 homolog</fullName>
    </recommendedName>
</protein>
<feature type="domain" description="Nucleolar complex-associated protein 3 N-terminal" evidence="8">
    <location>
        <begin position="193"/>
        <end position="283"/>
    </location>
</feature>
<evidence type="ECO:0000256" key="5">
    <source>
        <dbReference type="SAM" id="Coils"/>
    </source>
</evidence>
<keyword evidence="3 5" id="KW-0175">Coiled coil</keyword>
<feature type="region of interest" description="Disordered" evidence="6">
    <location>
        <begin position="1"/>
        <end position="21"/>
    </location>
</feature>
<feature type="compositionally biased region" description="Basic and acidic residues" evidence="6">
    <location>
        <begin position="395"/>
        <end position="404"/>
    </location>
</feature>
<comment type="similarity">
    <text evidence="2">Belongs to the CBF/MAK21 family.</text>
</comment>
<dbReference type="AlphaFoldDB" id="A0AA88QYV9"/>
<evidence type="ECO:0000313" key="10">
    <source>
        <dbReference type="Proteomes" id="UP001187471"/>
    </source>
</evidence>
<gene>
    <name evidence="9" type="ORF">RJ640_005040</name>
</gene>
<dbReference type="InterPro" id="IPR005612">
    <property type="entry name" value="CCAAT-binding_factor"/>
</dbReference>
<feature type="region of interest" description="Disordered" evidence="6">
    <location>
        <begin position="395"/>
        <end position="433"/>
    </location>
</feature>
<dbReference type="Pfam" id="PF03914">
    <property type="entry name" value="CBF"/>
    <property type="match status" value="1"/>
</dbReference>
<feature type="compositionally biased region" description="Basic residues" evidence="6">
    <location>
        <begin position="405"/>
        <end position="414"/>
    </location>
</feature>
<dbReference type="InterPro" id="IPR016024">
    <property type="entry name" value="ARM-type_fold"/>
</dbReference>
<name>A0AA88QYV9_9ASTE</name>